<evidence type="ECO:0000313" key="2">
    <source>
        <dbReference type="EMBL" id="KZV95139.1"/>
    </source>
</evidence>
<feature type="region of interest" description="Disordered" evidence="1">
    <location>
        <begin position="98"/>
        <end position="130"/>
    </location>
</feature>
<proteinExistence type="predicted"/>
<keyword evidence="3" id="KW-1185">Reference proteome</keyword>
<dbReference type="EMBL" id="KV425962">
    <property type="protein sequence ID" value="KZV95139.1"/>
    <property type="molecule type" value="Genomic_DNA"/>
</dbReference>
<gene>
    <name evidence="2" type="ORF">EXIGLDRAFT_488161</name>
</gene>
<dbReference type="AlphaFoldDB" id="A0A166ATV9"/>
<feature type="compositionally biased region" description="Pro residues" evidence="1">
    <location>
        <begin position="17"/>
        <end position="26"/>
    </location>
</feature>
<evidence type="ECO:0000256" key="1">
    <source>
        <dbReference type="SAM" id="MobiDB-lite"/>
    </source>
</evidence>
<feature type="region of interest" description="Disordered" evidence="1">
    <location>
        <begin position="1"/>
        <end position="79"/>
    </location>
</feature>
<organism evidence="2 3">
    <name type="scientific">Exidia glandulosa HHB12029</name>
    <dbReference type="NCBI Taxonomy" id="1314781"/>
    <lineage>
        <taxon>Eukaryota</taxon>
        <taxon>Fungi</taxon>
        <taxon>Dikarya</taxon>
        <taxon>Basidiomycota</taxon>
        <taxon>Agaricomycotina</taxon>
        <taxon>Agaricomycetes</taxon>
        <taxon>Auriculariales</taxon>
        <taxon>Exidiaceae</taxon>
        <taxon>Exidia</taxon>
    </lineage>
</organism>
<name>A0A166ATV9_EXIGL</name>
<dbReference type="InParanoid" id="A0A166ATV9"/>
<feature type="compositionally biased region" description="Low complexity" evidence="1">
    <location>
        <begin position="61"/>
        <end position="75"/>
    </location>
</feature>
<protein>
    <submittedName>
        <fullName evidence="2">Uncharacterized protein</fullName>
    </submittedName>
</protein>
<dbReference type="Proteomes" id="UP000077266">
    <property type="component" value="Unassembled WGS sequence"/>
</dbReference>
<evidence type="ECO:0000313" key="3">
    <source>
        <dbReference type="Proteomes" id="UP000077266"/>
    </source>
</evidence>
<reference evidence="2 3" key="1">
    <citation type="journal article" date="2016" name="Mol. Biol. Evol.">
        <title>Comparative Genomics of Early-Diverging Mushroom-Forming Fungi Provides Insights into the Origins of Lignocellulose Decay Capabilities.</title>
        <authorList>
            <person name="Nagy L.G."/>
            <person name="Riley R."/>
            <person name="Tritt A."/>
            <person name="Adam C."/>
            <person name="Daum C."/>
            <person name="Floudas D."/>
            <person name="Sun H."/>
            <person name="Yadav J.S."/>
            <person name="Pangilinan J."/>
            <person name="Larsson K.H."/>
            <person name="Matsuura K."/>
            <person name="Barry K."/>
            <person name="Labutti K."/>
            <person name="Kuo R."/>
            <person name="Ohm R.A."/>
            <person name="Bhattacharya S.S."/>
            <person name="Shirouzu T."/>
            <person name="Yoshinaga Y."/>
            <person name="Martin F.M."/>
            <person name="Grigoriev I.V."/>
            <person name="Hibbett D.S."/>
        </authorList>
    </citation>
    <scope>NUCLEOTIDE SEQUENCE [LARGE SCALE GENOMIC DNA]</scope>
    <source>
        <strain evidence="2 3">HHB12029</strain>
    </source>
</reference>
<sequence>MASFKPSKHVRDVSSAPYPPRSPPKPIVTRSTRRNARSSPTFVTPEPATPSNEDESSQATPIPASAPTSGGSAPAVHVTQPTGPVLVETDADNSRRIPSVNLPALQDPSPSTSPPLPQHSALPGGMLFAGDRPRNASFDVNMFMPLEPMLQDVPHPPHNTFDFDNSSVIDYSSGSETHSPPLNASALGFGNSNTNWALNYASSSLANAMGTM</sequence>
<accession>A0A166ATV9</accession>